<gene>
    <name evidence="1" type="ORF">UFOPK2996_00986</name>
</gene>
<dbReference type="EMBL" id="CAFAAH010000130">
    <property type="protein sequence ID" value="CAB4799438.1"/>
    <property type="molecule type" value="Genomic_DNA"/>
</dbReference>
<name>A0A6J6XW68_9ZZZZ</name>
<proteinExistence type="predicted"/>
<protein>
    <submittedName>
        <fullName evidence="1">Unannotated protein</fullName>
    </submittedName>
</protein>
<accession>A0A6J6XW68</accession>
<dbReference type="AlphaFoldDB" id="A0A6J6XW68"/>
<evidence type="ECO:0000313" key="1">
    <source>
        <dbReference type="EMBL" id="CAB4799438.1"/>
    </source>
</evidence>
<reference evidence="1" key="1">
    <citation type="submission" date="2020-05" db="EMBL/GenBank/DDBJ databases">
        <authorList>
            <person name="Chiriac C."/>
            <person name="Salcher M."/>
            <person name="Ghai R."/>
            <person name="Kavagutti S V."/>
        </authorList>
    </citation>
    <scope>NUCLEOTIDE SEQUENCE</scope>
</reference>
<sequence length="67" mass="6906">MIVGALGTVIIRGDSGVTAFDAAEGAPVPTAFVAVTVNEYATPLVRPVTRHDDEAEVQPFPAPSLTV</sequence>
<organism evidence="1">
    <name type="scientific">freshwater metagenome</name>
    <dbReference type="NCBI Taxonomy" id="449393"/>
    <lineage>
        <taxon>unclassified sequences</taxon>
        <taxon>metagenomes</taxon>
        <taxon>ecological metagenomes</taxon>
    </lineage>
</organism>